<dbReference type="Gene3D" id="3.30.200.20">
    <property type="entry name" value="Phosphorylase Kinase, domain 1"/>
    <property type="match status" value="1"/>
</dbReference>
<feature type="domain" description="Protein kinase" evidence="7">
    <location>
        <begin position="188"/>
        <end position="447"/>
    </location>
</feature>
<dbReference type="InterPro" id="IPR000719">
    <property type="entry name" value="Prot_kinase_dom"/>
</dbReference>
<keyword evidence="4" id="KW-0547">Nucleotide-binding</keyword>
<reference evidence="9 10" key="1">
    <citation type="submission" date="2021-05" db="EMBL/GenBank/DDBJ databases">
        <title>Novel species in genus Cellulomonas.</title>
        <authorList>
            <person name="Zhang G."/>
        </authorList>
    </citation>
    <scope>NUCLEOTIDE SEQUENCE [LARGE SCALE GENOMIC DNA]</scope>
    <source>
        <strain evidence="10">zg-ZUI222</strain>
    </source>
</reference>
<feature type="domain" description="NERD" evidence="8">
    <location>
        <begin position="9"/>
        <end position="118"/>
    </location>
</feature>
<evidence type="ECO:0000259" key="7">
    <source>
        <dbReference type="PROSITE" id="PS50011"/>
    </source>
</evidence>
<organism evidence="9 10">
    <name type="scientific">Cellulomonas wangleii</name>
    <dbReference type="NCBI Taxonomy" id="2816956"/>
    <lineage>
        <taxon>Bacteria</taxon>
        <taxon>Bacillati</taxon>
        <taxon>Actinomycetota</taxon>
        <taxon>Actinomycetes</taxon>
        <taxon>Micrococcales</taxon>
        <taxon>Cellulomonadaceae</taxon>
        <taxon>Cellulomonas</taxon>
    </lineage>
</organism>
<dbReference type="PROSITE" id="PS50011">
    <property type="entry name" value="PROTEIN_KINASE_DOM"/>
    <property type="match status" value="2"/>
</dbReference>
<protein>
    <recommendedName>
        <fullName evidence="1">non-specific serine/threonine protein kinase</fullName>
        <ecNumber evidence="1">2.7.11.1</ecNumber>
    </recommendedName>
</protein>
<dbReference type="RefSeq" id="WP_207339647.1">
    <property type="nucleotide sequence ID" value="NZ_CP074405.1"/>
</dbReference>
<evidence type="ECO:0000256" key="1">
    <source>
        <dbReference type="ARBA" id="ARBA00012513"/>
    </source>
</evidence>
<dbReference type="InterPro" id="IPR011009">
    <property type="entry name" value="Kinase-like_dom_sf"/>
</dbReference>
<name>A0ABX8D5H3_9CELL</name>
<keyword evidence="3" id="KW-0808">Transferase</keyword>
<evidence type="ECO:0000256" key="2">
    <source>
        <dbReference type="ARBA" id="ARBA00022527"/>
    </source>
</evidence>
<keyword evidence="5 9" id="KW-0418">Kinase</keyword>
<evidence type="ECO:0000256" key="6">
    <source>
        <dbReference type="ARBA" id="ARBA00022840"/>
    </source>
</evidence>
<proteinExistence type="predicted"/>
<dbReference type="Pfam" id="PF08378">
    <property type="entry name" value="NERD"/>
    <property type="match status" value="1"/>
</dbReference>
<keyword evidence="6" id="KW-0067">ATP-binding</keyword>
<dbReference type="PROSITE" id="PS50965">
    <property type="entry name" value="NERD"/>
    <property type="match status" value="1"/>
</dbReference>
<evidence type="ECO:0000256" key="4">
    <source>
        <dbReference type="ARBA" id="ARBA00022741"/>
    </source>
</evidence>
<keyword evidence="2" id="KW-0723">Serine/threonine-protein kinase</keyword>
<sequence>MAELAVYSYAGPGEQVAAETLAKELPADWLIVVGRELPTPQKDDVDLLVIGRHHIFVLEEKHWGPTVEVLNGGWLVKGALRPSPVGRNSQVARILAGLLKARVPGYAVAARSKHLVQESVVLSYPGVTLDTTGYPPDDDHILLLHDAPAALMEWDRLSTDFAAVRNAVCEFLAGLSTRKSAPESLGPFTVLHEVAGVGRSRVFWGEDSDREPVVLRAYPMDGWGPGVDAGQLVKNERQATKQIADMQRSWGVEATFVDEARRWVVLPIRPVASLSLKRRAAARDLAVTEGGRVTDRAAGIVLDAFEALAEVHATGVLHRGLSPDRVLTARGDRVMFCDFYLAHLPTDFTVAPALADTVDSSVPFRAPELGYAIGAATTRSDVYALALSLLWWVNGDIRLTDEGAVKALPAAVDPADPVLAVLVSCVADDPAGRPEAGDVVERLSALLRPPPPPNAPADEPKQDVFEPDGIVGGRYRIERKLGQGGFATSWLARVVDRDAWRVIKQFHDSTAVTQAMHEFEAAEKLVSPRCARVWDYSADPAYIVSDYVPGRTLKELGAEQSAGAEEYRRIVLDALDGLAYMHSEGHLHRDISPNNIVVTNEGRAVLIDFGLTTAKSEAVTIAGTLAFVAPEVLAAGPWSPAADLYALGVSVLRTMLGREPYRSHDKSELVPLSREEQERWGADGSAIVNALFRLVEADTSVRPSSAADFARYLKTVAATDVEPGERAQNPTVLSLRRLYRGSAVGNAGNRGLDDRFARETYVRTLLDTQLTPSVLRGELDVVLLTGNPGDGKTSFLSTLRRRLTDEGAVDVTEPTAAGWRMKLGDRTFAAVYDASEARDGKSSDQLLVEALEGGAEHTALVAINDGRLLNFFQAHADVYEDLYVAVDQYARGRPVQNSRVAVVDLKRRSIAPTGGGGSGLAGKVLDSFVADELWLACQPCRARGICPIFANRDILRGSGRGPLLELVAISHLRRKRRATFRDVRSAIAWTLTGDRSCDDVHKAIEEGRDLRLATDAFAFDLAFSAGNPDYLVAEWASVDPATLAAPGVERAMRSETLELYTPRRPGFETRQVFFGSTSTRALRDEVRAYRFFDEFVDALNGDLDGSVKETVLLGLSRVLGAHGYQGSALALRDGESDGWSVLREIPAEEFTLVALEPDGRFVESQPEGLRLSHRLGSIVLTLDSYELIRRAADGEILGDSGAEAVKLELASFGNVLRTTPAHRVVVVDPSGGSDLVRNVGGVLTREGADS</sequence>
<feature type="domain" description="Protein kinase" evidence="7">
    <location>
        <begin position="475"/>
        <end position="713"/>
    </location>
</feature>
<evidence type="ECO:0000256" key="3">
    <source>
        <dbReference type="ARBA" id="ARBA00022679"/>
    </source>
</evidence>
<evidence type="ECO:0000313" key="9">
    <source>
        <dbReference type="EMBL" id="QVI62080.1"/>
    </source>
</evidence>
<dbReference type="EMBL" id="CP074405">
    <property type="protein sequence ID" value="QVI62080.1"/>
    <property type="molecule type" value="Genomic_DNA"/>
</dbReference>
<dbReference type="Gene3D" id="1.10.510.10">
    <property type="entry name" value="Transferase(Phosphotransferase) domain 1"/>
    <property type="match status" value="2"/>
</dbReference>
<dbReference type="PANTHER" id="PTHR43289:SF6">
    <property type="entry name" value="SERINE_THREONINE-PROTEIN KINASE NEKL-3"/>
    <property type="match status" value="1"/>
</dbReference>
<dbReference type="Proteomes" id="UP000677804">
    <property type="component" value="Chromosome"/>
</dbReference>
<keyword evidence="10" id="KW-1185">Reference proteome</keyword>
<evidence type="ECO:0000259" key="8">
    <source>
        <dbReference type="PROSITE" id="PS50965"/>
    </source>
</evidence>
<gene>
    <name evidence="9" type="ORF">KG103_16965</name>
</gene>
<dbReference type="CDD" id="cd14014">
    <property type="entry name" value="STKc_PknB_like"/>
    <property type="match status" value="1"/>
</dbReference>
<dbReference type="Pfam" id="PF00069">
    <property type="entry name" value="Pkinase"/>
    <property type="match status" value="1"/>
</dbReference>
<dbReference type="PANTHER" id="PTHR43289">
    <property type="entry name" value="MITOGEN-ACTIVATED PROTEIN KINASE KINASE KINASE 20-RELATED"/>
    <property type="match status" value="1"/>
</dbReference>
<evidence type="ECO:0000313" key="10">
    <source>
        <dbReference type="Proteomes" id="UP000677804"/>
    </source>
</evidence>
<dbReference type="SUPFAM" id="SSF56112">
    <property type="entry name" value="Protein kinase-like (PK-like)"/>
    <property type="match status" value="2"/>
</dbReference>
<evidence type="ECO:0000256" key="5">
    <source>
        <dbReference type="ARBA" id="ARBA00022777"/>
    </source>
</evidence>
<dbReference type="InterPro" id="IPR011528">
    <property type="entry name" value="NERD"/>
</dbReference>
<dbReference type="EC" id="2.7.11.1" evidence="1"/>
<dbReference type="GO" id="GO:0016301">
    <property type="term" value="F:kinase activity"/>
    <property type="evidence" value="ECO:0007669"/>
    <property type="project" value="UniProtKB-KW"/>
</dbReference>
<accession>A0ABX8D5H3</accession>